<organism evidence="1">
    <name type="scientific">marine metagenome</name>
    <dbReference type="NCBI Taxonomy" id="408172"/>
    <lineage>
        <taxon>unclassified sequences</taxon>
        <taxon>metagenomes</taxon>
        <taxon>ecological metagenomes</taxon>
    </lineage>
</organism>
<sequence>MLFAAVRSACLLGDQTQATLNLIRDRRRGAARTSGSP</sequence>
<dbReference type="EMBL" id="UINC01005939">
    <property type="protein sequence ID" value="SVA24489.1"/>
    <property type="molecule type" value="Genomic_DNA"/>
</dbReference>
<dbReference type="AlphaFoldDB" id="A0A381U8L7"/>
<proteinExistence type="predicted"/>
<name>A0A381U8L7_9ZZZZ</name>
<gene>
    <name evidence="1" type="ORF">METZ01_LOCUS77343</name>
</gene>
<reference evidence="1" key="1">
    <citation type="submission" date="2018-05" db="EMBL/GenBank/DDBJ databases">
        <authorList>
            <person name="Lanie J.A."/>
            <person name="Ng W.-L."/>
            <person name="Kazmierczak K.M."/>
            <person name="Andrzejewski T.M."/>
            <person name="Davidsen T.M."/>
            <person name="Wayne K.J."/>
            <person name="Tettelin H."/>
            <person name="Glass J.I."/>
            <person name="Rusch D."/>
            <person name="Podicherti R."/>
            <person name="Tsui H.-C.T."/>
            <person name="Winkler M.E."/>
        </authorList>
    </citation>
    <scope>NUCLEOTIDE SEQUENCE</scope>
</reference>
<evidence type="ECO:0000313" key="1">
    <source>
        <dbReference type="EMBL" id="SVA24489.1"/>
    </source>
</evidence>
<protein>
    <submittedName>
        <fullName evidence="1">Uncharacterized protein</fullName>
    </submittedName>
</protein>
<accession>A0A381U8L7</accession>